<dbReference type="CDD" id="cd14014">
    <property type="entry name" value="STKc_PknB_like"/>
    <property type="match status" value="1"/>
</dbReference>
<dbReference type="InterPro" id="IPR011009">
    <property type="entry name" value="Kinase-like_dom_sf"/>
</dbReference>
<dbReference type="SUPFAM" id="SSF56112">
    <property type="entry name" value="Protein kinase-like (PK-like)"/>
    <property type="match status" value="1"/>
</dbReference>
<dbReference type="InterPro" id="IPR005532">
    <property type="entry name" value="SUMF_dom"/>
</dbReference>
<feature type="region of interest" description="Disordered" evidence="4">
    <location>
        <begin position="615"/>
        <end position="637"/>
    </location>
</feature>
<dbReference type="PROSITE" id="PS00107">
    <property type="entry name" value="PROTEIN_KINASE_ATP"/>
    <property type="match status" value="1"/>
</dbReference>
<dbReference type="GO" id="GO:0005524">
    <property type="term" value="F:ATP binding"/>
    <property type="evidence" value="ECO:0007669"/>
    <property type="project" value="UniProtKB-UniRule"/>
</dbReference>
<gene>
    <name evidence="6" type="ORF">TsocGM_12675</name>
</gene>
<evidence type="ECO:0000313" key="7">
    <source>
        <dbReference type="Proteomes" id="UP000280296"/>
    </source>
</evidence>
<dbReference type="Pfam" id="PF03781">
    <property type="entry name" value="FGE-sulfatase"/>
    <property type="match status" value="1"/>
</dbReference>
<organism evidence="6 7">
    <name type="scientific">Tautonia sociabilis</name>
    <dbReference type="NCBI Taxonomy" id="2080755"/>
    <lineage>
        <taxon>Bacteria</taxon>
        <taxon>Pseudomonadati</taxon>
        <taxon>Planctomycetota</taxon>
        <taxon>Planctomycetia</taxon>
        <taxon>Isosphaerales</taxon>
        <taxon>Isosphaeraceae</taxon>
        <taxon>Tautonia</taxon>
    </lineage>
</organism>
<dbReference type="PANTHER" id="PTHR23150">
    <property type="entry name" value="SULFATASE MODIFYING FACTOR 1, 2"/>
    <property type="match status" value="1"/>
</dbReference>
<feature type="domain" description="Protein kinase" evidence="5">
    <location>
        <begin position="16"/>
        <end position="264"/>
    </location>
</feature>
<evidence type="ECO:0000256" key="2">
    <source>
        <dbReference type="ARBA" id="ARBA00022840"/>
    </source>
</evidence>
<dbReference type="RefSeq" id="WP_126725742.1">
    <property type="nucleotide sequence ID" value="NZ_RYZH01000022.1"/>
</dbReference>
<dbReference type="AlphaFoldDB" id="A0A432MJS6"/>
<dbReference type="InterPro" id="IPR051043">
    <property type="entry name" value="Sulfatase_Mod_Factor_Kinase"/>
</dbReference>
<keyword evidence="2 3" id="KW-0067">ATP-binding</keyword>
<keyword evidence="7" id="KW-1185">Reference proteome</keyword>
<dbReference type="Gene3D" id="3.90.1580.10">
    <property type="entry name" value="paralog of FGE (formylglycine-generating enzyme)"/>
    <property type="match status" value="1"/>
</dbReference>
<dbReference type="PANTHER" id="PTHR23150:SF19">
    <property type="entry name" value="FORMYLGLYCINE-GENERATING ENZYME"/>
    <property type="match status" value="1"/>
</dbReference>
<evidence type="ECO:0000313" key="6">
    <source>
        <dbReference type="EMBL" id="RUL87378.1"/>
    </source>
</evidence>
<dbReference type="InterPro" id="IPR016187">
    <property type="entry name" value="CTDL_fold"/>
</dbReference>
<feature type="binding site" evidence="3">
    <location>
        <position position="45"/>
    </location>
    <ligand>
        <name>ATP</name>
        <dbReference type="ChEBI" id="CHEBI:30616"/>
    </ligand>
</feature>
<dbReference type="InterPro" id="IPR000719">
    <property type="entry name" value="Prot_kinase_dom"/>
</dbReference>
<name>A0A432MJS6_9BACT</name>
<dbReference type="SUPFAM" id="SSF56436">
    <property type="entry name" value="C-type lectin-like"/>
    <property type="match status" value="1"/>
</dbReference>
<sequence length="637" mass="70431">MSTASGIPGTPQVPGYELLRPLGRGAMGEVFLARQLRLGRLVAIKFLTADGTSDPEKRAARFRREAELMARISHPNILGIHDFGEVDGHPFLVMEYVERGDLRRMMRPGRPMPAAQAMAILDAVAEALDHLHRLGILHRDLKPENILMHDEANPKVADFGLAVLRTGAGSLTQTQEGLGTLGYVAPEQRYRLRIDERADQYSLAALSYELLTGSCPLGIIRPPSQLNPRLRRVVDSVLLRALKEDPDDRYPSIRRFVDDLQASLSVSIPTRSSTRLGRSTWTWPLVGMMAASVAVAAVVLPRIKRPTETEASGTVAGWVSVPTPVEKGSGASSRMGGPIRPASAPSSGPTRTNPMGMTMVRLPAGEFWMGSPPDDPMAKEDEHPRRLVRISQPFWMAAHEVTHGQFRSFVEDTGYITIAESEGGRVWDRELGQVRADTAFHWRDPGYGRPPLDDEPVVQIARPDAEEFCRWLSERDGRAYRLPTEAEWEYACRAGSTTRWSMGDDPDRLAAFAWWRANSSWRLRPVGSKQPNRWGLFDLHGNAWELCSDWYAPYPPPDPTGAPIVDPKGPTSGYRWVIRGGSWDGQDSESQTRSAARSHKVSPYFTVGFRVCHDDSGAGRTAGDESESAPRPAEPGP</sequence>
<reference evidence="6 7" key="2">
    <citation type="submission" date="2019-01" db="EMBL/GenBank/DDBJ databases">
        <title>Tautonia sociabilis, a novel thermotolerant planctomycete of Isosphaeraceae family, isolated from a 4000 m deep subterranean habitat.</title>
        <authorList>
            <person name="Kovaleva O.L."/>
            <person name="Elcheninov A.G."/>
            <person name="Van Heerden E."/>
            <person name="Toshchakov S.V."/>
            <person name="Novikov A."/>
            <person name="Bonch-Osmolovskaya E.A."/>
            <person name="Kublanov I.V."/>
        </authorList>
    </citation>
    <scope>NUCLEOTIDE SEQUENCE [LARGE SCALE GENOMIC DNA]</scope>
    <source>
        <strain evidence="6 7">GM2012</strain>
    </source>
</reference>
<feature type="region of interest" description="Disordered" evidence="4">
    <location>
        <begin position="325"/>
        <end position="354"/>
    </location>
</feature>
<dbReference type="SMART" id="SM00220">
    <property type="entry name" value="S_TKc"/>
    <property type="match status" value="1"/>
</dbReference>
<dbReference type="InterPro" id="IPR017441">
    <property type="entry name" value="Protein_kinase_ATP_BS"/>
</dbReference>
<evidence type="ECO:0000259" key="5">
    <source>
        <dbReference type="PROSITE" id="PS50011"/>
    </source>
</evidence>
<feature type="compositionally biased region" description="Polar residues" evidence="4">
    <location>
        <begin position="344"/>
        <end position="354"/>
    </location>
</feature>
<comment type="caution">
    <text evidence="6">The sequence shown here is derived from an EMBL/GenBank/DDBJ whole genome shotgun (WGS) entry which is preliminary data.</text>
</comment>
<dbReference type="Proteomes" id="UP000280296">
    <property type="component" value="Unassembled WGS sequence"/>
</dbReference>
<accession>A0A432MJS6</accession>
<dbReference type="EMBL" id="RYZH01000022">
    <property type="protein sequence ID" value="RUL87378.1"/>
    <property type="molecule type" value="Genomic_DNA"/>
</dbReference>
<dbReference type="Pfam" id="PF00069">
    <property type="entry name" value="Pkinase"/>
    <property type="match status" value="1"/>
</dbReference>
<dbReference type="Gene3D" id="1.10.510.10">
    <property type="entry name" value="Transferase(Phosphotransferase) domain 1"/>
    <property type="match status" value="1"/>
</dbReference>
<proteinExistence type="predicted"/>
<keyword evidence="1 3" id="KW-0547">Nucleotide-binding</keyword>
<protein>
    <recommendedName>
        <fullName evidence="5">Protein kinase domain-containing protein</fullName>
    </recommendedName>
</protein>
<dbReference type="PROSITE" id="PS00108">
    <property type="entry name" value="PROTEIN_KINASE_ST"/>
    <property type="match status" value="1"/>
</dbReference>
<dbReference type="OrthoDB" id="6111975at2"/>
<dbReference type="GO" id="GO:0004672">
    <property type="term" value="F:protein kinase activity"/>
    <property type="evidence" value="ECO:0007669"/>
    <property type="project" value="InterPro"/>
</dbReference>
<reference evidence="6 7" key="1">
    <citation type="submission" date="2018-12" db="EMBL/GenBank/DDBJ databases">
        <authorList>
            <person name="Toschakov S.V."/>
        </authorList>
    </citation>
    <scope>NUCLEOTIDE SEQUENCE [LARGE SCALE GENOMIC DNA]</scope>
    <source>
        <strain evidence="6 7">GM2012</strain>
    </source>
</reference>
<dbReference type="InterPro" id="IPR042095">
    <property type="entry name" value="SUMF_sf"/>
</dbReference>
<dbReference type="InterPro" id="IPR008271">
    <property type="entry name" value="Ser/Thr_kinase_AS"/>
</dbReference>
<dbReference type="PROSITE" id="PS50011">
    <property type="entry name" value="PROTEIN_KINASE_DOM"/>
    <property type="match status" value="1"/>
</dbReference>
<dbReference type="Gene3D" id="3.30.200.20">
    <property type="entry name" value="Phosphorylase Kinase, domain 1"/>
    <property type="match status" value="1"/>
</dbReference>
<evidence type="ECO:0000256" key="1">
    <source>
        <dbReference type="ARBA" id="ARBA00022741"/>
    </source>
</evidence>
<evidence type="ECO:0000256" key="4">
    <source>
        <dbReference type="SAM" id="MobiDB-lite"/>
    </source>
</evidence>
<feature type="region of interest" description="Disordered" evidence="4">
    <location>
        <begin position="580"/>
        <end position="599"/>
    </location>
</feature>
<dbReference type="GO" id="GO:0120147">
    <property type="term" value="F:formylglycine-generating oxidase activity"/>
    <property type="evidence" value="ECO:0007669"/>
    <property type="project" value="TreeGrafter"/>
</dbReference>
<evidence type="ECO:0000256" key="3">
    <source>
        <dbReference type="PROSITE-ProRule" id="PRU10141"/>
    </source>
</evidence>